<organism evidence="2 3">
    <name type="scientific">Paenibacillus vandeheii</name>
    <dbReference type="NCBI Taxonomy" id="3035917"/>
    <lineage>
        <taxon>Bacteria</taxon>
        <taxon>Bacillati</taxon>
        <taxon>Bacillota</taxon>
        <taxon>Bacilli</taxon>
        <taxon>Bacillales</taxon>
        <taxon>Paenibacillaceae</taxon>
        <taxon>Paenibacillus</taxon>
    </lineage>
</organism>
<dbReference type="Pfam" id="PF19587">
    <property type="entry name" value="DUF6094"/>
    <property type="match status" value="1"/>
</dbReference>
<dbReference type="EMBL" id="JAROCD010000011">
    <property type="protein sequence ID" value="MDN4603878.1"/>
    <property type="molecule type" value="Genomic_DNA"/>
</dbReference>
<feature type="domain" description="DUF6094" evidence="1">
    <location>
        <begin position="3"/>
        <end position="193"/>
    </location>
</feature>
<keyword evidence="3" id="KW-1185">Reference proteome</keyword>
<comment type="caution">
    <text evidence="2">The sequence shown here is derived from an EMBL/GenBank/DDBJ whole genome shotgun (WGS) entry which is preliminary data.</text>
</comment>
<sequence>MARLGSESKGGFYPTPTKEMELILRRVHQEHDYPFSIFDPCAGTGSALLQIKNHFSNQDLVESYGIEIEKTRAYEAKRNVDHLLQCGYEDTRISHDTFSLMYLNPPFMQLKNERSEYRFFKDLTQSNNMLSTSALVILNVPQYTLAELSKIIVSRLEDIKVYRFTDDNYYDFKQVIVFGYLRGSQKNHQKNSTNKEHLIEYLNDISYRGPECLKPLDTEDDVSYVVPPQVKPTTIFTSTIVTIDDVKNSSKEIRFLDKIFSLVDDVRLQSDHIQNPAMPLKITHQVQAIQSGALPEHMGDHLLVAKDESHLSKRTEYDPETRTSKTIESYTRKSIIRVFTPNGHIDLK</sequence>
<accession>A0ABT8JFH5</accession>
<dbReference type="PRINTS" id="PR00507">
    <property type="entry name" value="N12N6MTFRASE"/>
</dbReference>
<evidence type="ECO:0000313" key="2">
    <source>
        <dbReference type="EMBL" id="MDN4603878.1"/>
    </source>
</evidence>
<dbReference type="RefSeq" id="WP_024630858.1">
    <property type="nucleotide sequence ID" value="NZ_JAROCD010000011.1"/>
</dbReference>
<dbReference type="Proteomes" id="UP001174205">
    <property type="component" value="Unassembled WGS sequence"/>
</dbReference>
<name>A0ABT8JFH5_9BACL</name>
<dbReference type="SUPFAM" id="SSF53335">
    <property type="entry name" value="S-adenosyl-L-methionine-dependent methyltransferases"/>
    <property type="match status" value="1"/>
</dbReference>
<protein>
    <submittedName>
        <fullName evidence="2">DUF6094 domain-containing protein</fullName>
    </submittedName>
</protein>
<evidence type="ECO:0000259" key="1">
    <source>
        <dbReference type="Pfam" id="PF19587"/>
    </source>
</evidence>
<evidence type="ECO:0000313" key="3">
    <source>
        <dbReference type="Proteomes" id="UP001174205"/>
    </source>
</evidence>
<gene>
    <name evidence="2" type="ORF">P5G61_21730</name>
</gene>
<reference evidence="2" key="1">
    <citation type="submission" date="2023-03" db="EMBL/GenBank/DDBJ databases">
        <title>MT1 and MT2 Draft Genomes of Novel Species.</title>
        <authorList>
            <person name="Venkateswaran K."/>
        </authorList>
    </citation>
    <scope>NUCLEOTIDE SEQUENCE</scope>
    <source>
        <strain evidence="2">F6_3S_P_1C</strain>
    </source>
</reference>
<dbReference type="InterPro" id="IPR046076">
    <property type="entry name" value="DUF6094"/>
</dbReference>
<dbReference type="InterPro" id="IPR029063">
    <property type="entry name" value="SAM-dependent_MTases_sf"/>
</dbReference>
<proteinExistence type="predicted"/>
<dbReference type="Gene3D" id="3.40.50.150">
    <property type="entry name" value="Vaccinia Virus protein VP39"/>
    <property type="match status" value="1"/>
</dbReference>